<evidence type="ECO:0000256" key="3">
    <source>
        <dbReference type="ARBA" id="ARBA00019406"/>
    </source>
</evidence>
<accession>G3ALF6</accession>
<dbReference type="Pfam" id="PF08991">
    <property type="entry name" value="CMC4"/>
    <property type="match status" value="1"/>
</dbReference>
<evidence type="ECO:0000256" key="1">
    <source>
        <dbReference type="ARBA" id="ARBA00004569"/>
    </source>
</evidence>
<feature type="disulfide bond" evidence="7">
    <location>
        <begin position="18"/>
        <end position="29"/>
    </location>
</feature>
<dbReference type="FunCoup" id="G3ALF6">
    <property type="interactions" value="96"/>
</dbReference>
<sequence length="84" mass="9685">MSEVNETCKSNACAIQDCLLRNGYNESKCTKYIDELYLCCKQFYQENGPEASSVCCPKFNLLQLKLKQRSLGQIDAELIEPRRR</sequence>
<dbReference type="InterPro" id="IPR009069">
    <property type="entry name" value="Cys_alpha_HP_mot_SF"/>
</dbReference>
<dbReference type="RefSeq" id="XP_007374714.1">
    <property type="nucleotide sequence ID" value="XM_007374652.1"/>
</dbReference>
<dbReference type="PROSITE" id="PS51808">
    <property type="entry name" value="CHCH"/>
    <property type="match status" value="1"/>
</dbReference>
<evidence type="ECO:0000256" key="4">
    <source>
        <dbReference type="ARBA" id="ARBA00022737"/>
    </source>
</evidence>
<dbReference type="STRING" id="619300.G3ALF6"/>
<proteinExistence type="inferred from homology"/>
<evidence type="ECO:0000313" key="9">
    <source>
        <dbReference type="Proteomes" id="UP000000709"/>
    </source>
</evidence>
<keyword evidence="5" id="KW-0496">Mitochondrion</keyword>
<dbReference type="Proteomes" id="UP000000709">
    <property type="component" value="Unassembled WGS sequence"/>
</dbReference>
<dbReference type="GO" id="GO:0005758">
    <property type="term" value="C:mitochondrial intermembrane space"/>
    <property type="evidence" value="ECO:0007669"/>
    <property type="project" value="UniProtKB-SubCell"/>
</dbReference>
<dbReference type="eggNOG" id="ENOG502S7M4">
    <property type="taxonomic scope" value="Eukaryota"/>
</dbReference>
<keyword evidence="4" id="KW-0677">Repeat</keyword>
<dbReference type="Gene3D" id="1.10.287.1130">
    <property type="entry name" value="CytochromE C oxidase copper chaperone"/>
    <property type="match status" value="1"/>
</dbReference>
<evidence type="ECO:0000313" key="8">
    <source>
        <dbReference type="EMBL" id="EGW33199.1"/>
    </source>
</evidence>
<protein>
    <recommendedName>
        <fullName evidence="3">Cx9C motif-containing protein 4, mitochondrial</fullName>
    </recommendedName>
</protein>
<dbReference type="HOGENOM" id="CLU_177210_0_1_1"/>
<evidence type="ECO:0000256" key="5">
    <source>
        <dbReference type="ARBA" id="ARBA00023128"/>
    </source>
</evidence>
<dbReference type="OrthoDB" id="13601at2759"/>
<dbReference type="FunFam" id="1.10.287.1130:FF:000008">
    <property type="entry name" value="Cx9C motif-containing protein 4, mitochondrial"/>
    <property type="match status" value="1"/>
</dbReference>
<feature type="disulfide bond" evidence="7">
    <location>
        <begin position="8"/>
        <end position="39"/>
    </location>
</feature>
<gene>
    <name evidence="8" type="ORF">SPAPADRAFT_60529</name>
</gene>
<dbReference type="GeneID" id="18873451"/>
<comment type="similarity">
    <text evidence="2">Belongs to the CMC4 family.</text>
</comment>
<dbReference type="KEGG" id="spaa:SPAPADRAFT_60529"/>
<dbReference type="EMBL" id="GL996501">
    <property type="protein sequence ID" value="EGW33199.1"/>
    <property type="molecule type" value="Genomic_DNA"/>
</dbReference>
<dbReference type="InParanoid" id="G3ALF6"/>
<dbReference type="OMA" id="YQEEKCQ"/>
<evidence type="ECO:0000256" key="2">
    <source>
        <dbReference type="ARBA" id="ARBA00009858"/>
    </source>
</evidence>
<reference evidence="8 9" key="1">
    <citation type="journal article" date="2011" name="Proc. Natl. Acad. Sci. U.S.A.">
        <title>Comparative genomics of xylose-fermenting fungi for enhanced biofuel production.</title>
        <authorList>
            <person name="Wohlbach D.J."/>
            <person name="Kuo A."/>
            <person name="Sato T.K."/>
            <person name="Potts K.M."/>
            <person name="Salamov A.A."/>
            <person name="LaButti K.M."/>
            <person name="Sun H."/>
            <person name="Clum A."/>
            <person name="Pangilinan J.L."/>
            <person name="Lindquist E.A."/>
            <person name="Lucas S."/>
            <person name="Lapidus A."/>
            <person name="Jin M."/>
            <person name="Gunawan C."/>
            <person name="Balan V."/>
            <person name="Dale B.E."/>
            <person name="Jeffries T.W."/>
            <person name="Zinkel R."/>
            <person name="Barry K.W."/>
            <person name="Grigoriev I.V."/>
            <person name="Gasch A.P."/>
        </authorList>
    </citation>
    <scope>NUCLEOTIDE SEQUENCE [LARGE SCALE GENOMIC DNA]</scope>
    <source>
        <strain evidence="9">NRRL Y-27907 / 11-Y1</strain>
    </source>
</reference>
<evidence type="ECO:0000256" key="7">
    <source>
        <dbReference type="PIRSR" id="PIRSR627179-50"/>
    </source>
</evidence>
<dbReference type="AlphaFoldDB" id="G3ALF6"/>
<keyword evidence="9" id="KW-1185">Reference proteome</keyword>
<keyword evidence="6 7" id="KW-1015">Disulfide bond</keyword>
<name>G3ALF6_SPAPN</name>
<comment type="subcellular location">
    <subcellularLocation>
        <location evidence="1">Mitochondrion intermembrane space</location>
    </subcellularLocation>
</comment>
<evidence type="ECO:0000256" key="6">
    <source>
        <dbReference type="ARBA" id="ARBA00023157"/>
    </source>
</evidence>
<feature type="disulfide bond" evidence="7">
    <location>
        <begin position="40"/>
        <end position="56"/>
    </location>
</feature>
<dbReference type="PANTHER" id="PTHR15590">
    <property type="entry name" value="CX9C MOTIF-CONTAINING PROTEIN 4"/>
    <property type="match status" value="1"/>
</dbReference>
<dbReference type="PANTHER" id="PTHR15590:SF0">
    <property type="entry name" value="CX9C MOTIF-CONTAINING PROTEIN 4"/>
    <property type="match status" value="1"/>
</dbReference>
<organism evidence="9">
    <name type="scientific">Spathaspora passalidarum (strain NRRL Y-27907 / 11-Y1)</name>
    <dbReference type="NCBI Taxonomy" id="619300"/>
    <lineage>
        <taxon>Eukaryota</taxon>
        <taxon>Fungi</taxon>
        <taxon>Dikarya</taxon>
        <taxon>Ascomycota</taxon>
        <taxon>Saccharomycotina</taxon>
        <taxon>Pichiomycetes</taxon>
        <taxon>Debaryomycetaceae</taxon>
        <taxon>Spathaspora</taxon>
    </lineage>
</organism>
<dbReference type="InterPro" id="IPR027179">
    <property type="entry name" value="CMC4"/>
</dbReference>
<dbReference type="SUPFAM" id="SSF47072">
    <property type="entry name" value="Cysteine alpha-hairpin motif"/>
    <property type="match status" value="1"/>
</dbReference>